<reference evidence="2 3" key="1">
    <citation type="submission" date="2019-02" db="EMBL/GenBank/DDBJ databases">
        <title>Deep-cultivation of Planctomycetes and their phenomic and genomic characterization uncovers novel biology.</title>
        <authorList>
            <person name="Wiegand S."/>
            <person name="Jogler M."/>
            <person name="Boedeker C."/>
            <person name="Pinto D."/>
            <person name="Vollmers J."/>
            <person name="Rivas-Marin E."/>
            <person name="Kohn T."/>
            <person name="Peeters S.H."/>
            <person name="Heuer A."/>
            <person name="Rast P."/>
            <person name="Oberbeckmann S."/>
            <person name="Bunk B."/>
            <person name="Jeske O."/>
            <person name="Meyerdierks A."/>
            <person name="Storesund J.E."/>
            <person name="Kallscheuer N."/>
            <person name="Luecker S."/>
            <person name="Lage O.M."/>
            <person name="Pohl T."/>
            <person name="Merkel B.J."/>
            <person name="Hornburger P."/>
            <person name="Mueller R.-W."/>
            <person name="Bruemmer F."/>
            <person name="Labrenz M."/>
            <person name="Spormann A.M."/>
            <person name="Op den Camp H."/>
            <person name="Overmann J."/>
            <person name="Amann R."/>
            <person name="Jetten M.S.M."/>
            <person name="Mascher T."/>
            <person name="Medema M.H."/>
            <person name="Devos D.P."/>
            <person name="Kaster A.-K."/>
            <person name="Ovreas L."/>
            <person name="Rohde M."/>
            <person name="Galperin M.Y."/>
            <person name="Jogler C."/>
        </authorList>
    </citation>
    <scope>NUCLEOTIDE SEQUENCE [LARGE SCALE GENOMIC DNA]</scope>
    <source>
        <strain evidence="2 3">Mal52</strain>
    </source>
</reference>
<dbReference type="CDD" id="cd05233">
    <property type="entry name" value="SDR_c"/>
    <property type="match status" value="1"/>
</dbReference>
<dbReference type="KEGG" id="sdyn:Mal52_56110"/>
<dbReference type="SUPFAM" id="SSF51735">
    <property type="entry name" value="NAD(P)-binding Rossmann-fold domains"/>
    <property type="match status" value="1"/>
</dbReference>
<organism evidence="2 3">
    <name type="scientific">Symmachiella dynata</name>
    <dbReference type="NCBI Taxonomy" id="2527995"/>
    <lineage>
        <taxon>Bacteria</taxon>
        <taxon>Pseudomonadati</taxon>
        <taxon>Planctomycetota</taxon>
        <taxon>Planctomycetia</taxon>
        <taxon>Planctomycetales</taxon>
        <taxon>Planctomycetaceae</taxon>
        <taxon>Symmachiella</taxon>
    </lineage>
</organism>
<comment type="similarity">
    <text evidence="1">Belongs to the short-chain dehydrogenases/reductases (SDR) family.</text>
</comment>
<dbReference type="Gene3D" id="3.40.50.720">
    <property type="entry name" value="NAD(P)-binding Rossmann-like Domain"/>
    <property type="match status" value="1"/>
</dbReference>
<gene>
    <name evidence="2" type="primary">ycdF_4</name>
    <name evidence="2" type="ORF">Mal52_56110</name>
</gene>
<dbReference type="InterPro" id="IPR036291">
    <property type="entry name" value="NAD(P)-bd_dom_sf"/>
</dbReference>
<dbReference type="PRINTS" id="PR00081">
    <property type="entry name" value="GDHRDH"/>
</dbReference>
<dbReference type="Pfam" id="PF13561">
    <property type="entry name" value="adh_short_C2"/>
    <property type="match status" value="1"/>
</dbReference>
<dbReference type="Proteomes" id="UP000319383">
    <property type="component" value="Chromosome"/>
</dbReference>
<dbReference type="InterPro" id="IPR050259">
    <property type="entry name" value="SDR"/>
</dbReference>
<evidence type="ECO:0000313" key="2">
    <source>
        <dbReference type="EMBL" id="QDU47083.1"/>
    </source>
</evidence>
<keyword evidence="3" id="KW-1185">Reference proteome</keyword>
<dbReference type="FunFam" id="3.40.50.720:FF:000084">
    <property type="entry name" value="Short-chain dehydrogenase reductase"/>
    <property type="match status" value="1"/>
</dbReference>
<dbReference type="GO" id="GO:0032787">
    <property type="term" value="P:monocarboxylic acid metabolic process"/>
    <property type="evidence" value="ECO:0007669"/>
    <property type="project" value="UniProtKB-ARBA"/>
</dbReference>
<dbReference type="AlphaFoldDB" id="A0A517ZX62"/>
<dbReference type="PANTHER" id="PTHR42879">
    <property type="entry name" value="3-OXOACYL-(ACYL-CARRIER-PROTEIN) REDUCTASE"/>
    <property type="match status" value="1"/>
</dbReference>
<dbReference type="EC" id="1.1.1.47" evidence="2"/>
<dbReference type="RefSeq" id="WP_145379737.1">
    <property type="nucleotide sequence ID" value="NZ_CP036276.1"/>
</dbReference>
<accession>A0A517ZX62</accession>
<name>A0A517ZX62_9PLAN</name>
<dbReference type="PROSITE" id="PS00061">
    <property type="entry name" value="ADH_SHORT"/>
    <property type="match status" value="1"/>
</dbReference>
<keyword evidence="2" id="KW-0560">Oxidoreductase</keyword>
<dbReference type="InterPro" id="IPR020904">
    <property type="entry name" value="Sc_DH/Rdtase_CS"/>
</dbReference>
<proteinExistence type="inferred from homology"/>
<dbReference type="InterPro" id="IPR002347">
    <property type="entry name" value="SDR_fam"/>
</dbReference>
<dbReference type="PRINTS" id="PR00080">
    <property type="entry name" value="SDRFAMILY"/>
</dbReference>
<dbReference type="PANTHER" id="PTHR42879:SF2">
    <property type="entry name" value="3-OXOACYL-[ACYL-CARRIER-PROTEIN] REDUCTASE FABG"/>
    <property type="match status" value="1"/>
</dbReference>
<dbReference type="GO" id="GO:0047936">
    <property type="term" value="F:glucose 1-dehydrogenase [NAD(P)+] activity"/>
    <property type="evidence" value="ECO:0007669"/>
    <property type="project" value="UniProtKB-EC"/>
</dbReference>
<protein>
    <submittedName>
        <fullName evidence="2">Glucose 1-dehydrogenase 2</fullName>
        <ecNumber evidence="2">1.1.1.47</ecNumber>
    </submittedName>
</protein>
<sequence>MKLAGKQALVTGAGRGIGKGCALELARAGADVVINDRPGSPDVQATAQEIRDLGRQCTVVESDIFSRSGCEELVERAIAAAGTLDILVSNPAYTVRCEFLDYDPEVFEKVIQGTLVSGFHVAQLTARQMVKSKTPGRIVFISSVQAAMPYRLSVGYNAAKAGLNHMARTIAVELTEHSIRVNVIEPGWIDTPGEHIAFDEETIREQGAKLPLKRLGTPSDIGKAATFLCSDDADYITGEVLRVDGGFWFKDC</sequence>
<dbReference type="EMBL" id="CP036276">
    <property type="protein sequence ID" value="QDU47083.1"/>
    <property type="molecule type" value="Genomic_DNA"/>
</dbReference>
<evidence type="ECO:0000256" key="1">
    <source>
        <dbReference type="ARBA" id="ARBA00006484"/>
    </source>
</evidence>
<evidence type="ECO:0000313" key="3">
    <source>
        <dbReference type="Proteomes" id="UP000319383"/>
    </source>
</evidence>